<dbReference type="PANTHER" id="PTHR19143:SF327">
    <property type="entry name" value="FI21813P1-RELATED"/>
    <property type="match status" value="1"/>
</dbReference>
<dbReference type="InterPro" id="IPR014716">
    <property type="entry name" value="Fibrinogen_a/b/g_C_1"/>
</dbReference>
<proteinExistence type="predicted"/>
<dbReference type="GO" id="GO:0005615">
    <property type="term" value="C:extracellular space"/>
    <property type="evidence" value="ECO:0007669"/>
    <property type="project" value="TreeGrafter"/>
</dbReference>
<dbReference type="PANTHER" id="PTHR19143">
    <property type="entry name" value="FIBRINOGEN/TENASCIN/ANGIOPOEITIN"/>
    <property type="match status" value="1"/>
</dbReference>
<dbReference type="Proteomes" id="UP000499080">
    <property type="component" value="Unassembled WGS sequence"/>
</dbReference>
<keyword evidence="3" id="KW-1185">Reference proteome</keyword>
<reference evidence="2 3" key="1">
    <citation type="journal article" date="2019" name="Sci. Rep.">
        <title>Orb-weaving spider Araneus ventricosus genome elucidates the spidroin gene catalogue.</title>
        <authorList>
            <person name="Kono N."/>
            <person name="Nakamura H."/>
            <person name="Ohtoshi R."/>
            <person name="Moran D.A.P."/>
            <person name="Shinohara A."/>
            <person name="Yoshida Y."/>
            <person name="Fujiwara M."/>
            <person name="Mori M."/>
            <person name="Tomita M."/>
            <person name="Arakawa K."/>
        </authorList>
    </citation>
    <scope>NUCLEOTIDE SEQUENCE [LARGE SCALE GENOMIC DNA]</scope>
</reference>
<gene>
    <name evidence="2" type="primary">TL5B_2</name>
    <name evidence="2" type="ORF">AVEN_214193_1</name>
</gene>
<dbReference type="Gene3D" id="3.90.215.10">
    <property type="entry name" value="Gamma Fibrinogen, chain A, domain 1"/>
    <property type="match status" value="1"/>
</dbReference>
<dbReference type="InterPro" id="IPR036056">
    <property type="entry name" value="Fibrinogen-like_C"/>
</dbReference>
<dbReference type="Pfam" id="PF00147">
    <property type="entry name" value="Fibrinogen_C"/>
    <property type="match status" value="1"/>
</dbReference>
<dbReference type="AlphaFoldDB" id="A0A4Y2FTS6"/>
<accession>A0A4Y2FTS6</accession>
<comment type="caution">
    <text evidence="2">The sequence shown here is derived from an EMBL/GenBank/DDBJ whole genome shotgun (WGS) entry which is preliminary data.</text>
</comment>
<evidence type="ECO:0000313" key="2">
    <source>
        <dbReference type="EMBL" id="GBM44663.1"/>
    </source>
</evidence>
<evidence type="ECO:0000259" key="1">
    <source>
        <dbReference type="PROSITE" id="PS51406"/>
    </source>
</evidence>
<dbReference type="OrthoDB" id="6425181at2759"/>
<dbReference type="SUPFAM" id="SSF56496">
    <property type="entry name" value="Fibrinogen C-terminal domain-like"/>
    <property type="match status" value="1"/>
</dbReference>
<organism evidence="2 3">
    <name type="scientific">Araneus ventricosus</name>
    <name type="common">Orbweaver spider</name>
    <name type="synonym">Epeira ventricosa</name>
    <dbReference type="NCBI Taxonomy" id="182803"/>
    <lineage>
        <taxon>Eukaryota</taxon>
        <taxon>Metazoa</taxon>
        <taxon>Ecdysozoa</taxon>
        <taxon>Arthropoda</taxon>
        <taxon>Chelicerata</taxon>
        <taxon>Arachnida</taxon>
        <taxon>Araneae</taxon>
        <taxon>Araneomorphae</taxon>
        <taxon>Entelegynae</taxon>
        <taxon>Araneoidea</taxon>
        <taxon>Araneidae</taxon>
        <taxon>Araneus</taxon>
    </lineage>
</organism>
<sequence>MKRISPGHRAPADFTRKERSVTSCCDVTEKSRGLELPKVVLVGGRDQVIQRRGKFPVQQDFYLDWESYKNGFGNISQEFWLGNENIQVLCRNECKMRFDFQDKNGEKSFALYQSFISTTSDYRLTISDYSGNAGDAMKFHDGYVFSTKDKGFTKGAMQWQGGWWYGDNLYCNLNGVYQPGEKNALTVFWWEWRRNENLAGVEMKVMPK</sequence>
<dbReference type="EMBL" id="BGPR01001072">
    <property type="protein sequence ID" value="GBM44663.1"/>
    <property type="molecule type" value="Genomic_DNA"/>
</dbReference>
<evidence type="ECO:0000313" key="3">
    <source>
        <dbReference type="Proteomes" id="UP000499080"/>
    </source>
</evidence>
<feature type="domain" description="Fibrinogen C-terminal" evidence="1">
    <location>
        <begin position="1"/>
        <end position="208"/>
    </location>
</feature>
<dbReference type="SMART" id="SM00186">
    <property type="entry name" value="FBG"/>
    <property type="match status" value="1"/>
</dbReference>
<dbReference type="InterPro" id="IPR002181">
    <property type="entry name" value="Fibrinogen_a/b/g_C_dom"/>
</dbReference>
<protein>
    <submittedName>
        <fullName evidence="2">Techylectin-5B</fullName>
    </submittedName>
</protein>
<name>A0A4Y2FTS6_ARAVE</name>
<dbReference type="PROSITE" id="PS51406">
    <property type="entry name" value="FIBRINOGEN_C_2"/>
    <property type="match status" value="1"/>
</dbReference>
<dbReference type="InterPro" id="IPR050373">
    <property type="entry name" value="Fibrinogen_C-term_domain"/>
</dbReference>